<keyword evidence="8" id="KW-1185">Reference proteome</keyword>
<gene>
    <name evidence="7" type="ORF">DPQ33_09960</name>
</gene>
<evidence type="ECO:0000313" key="7">
    <source>
        <dbReference type="EMBL" id="TVM17199.1"/>
    </source>
</evidence>
<dbReference type="GO" id="GO:0000967">
    <property type="term" value="P:rRNA 5'-end processing"/>
    <property type="evidence" value="ECO:0007669"/>
    <property type="project" value="UniProtKB-UniRule"/>
</dbReference>
<dbReference type="SMART" id="SM00732">
    <property type="entry name" value="YqgFc"/>
    <property type="match status" value="1"/>
</dbReference>
<dbReference type="GO" id="GO:0005829">
    <property type="term" value="C:cytosol"/>
    <property type="evidence" value="ECO:0007669"/>
    <property type="project" value="TreeGrafter"/>
</dbReference>
<keyword evidence="4 5" id="KW-0378">Hydrolase</keyword>
<evidence type="ECO:0000256" key="3">
    <source>
        <dbReference type="ARBA" id="ARBA00022722"/>
    </source>
</evidence>
<reference evidence="7 8" key="1">
    <citation type="submission" date="2018-06" db="EMBL/GenBank/DDBJ databases">
        <title>Complete genome of Desulfovibrio indonesiensis P37SLT.</title>
        <authorList>
            <person name="Crispim J.S."/>
            <person name="Vidigal P.M.P."/>
            <person name="Silva L.C.F."/>
            <person name="Laguardia C.N."/>
            <person name="Araujo L.C."/>
            <person name="Dias R.S."/>
            <person name="Sousa M.P."/>
            <person name="Paula S.O."/>
            <person name="Silva C."/>
        </authorList>
    </citation>
    <scope>NUCLEOTIDE SEQUENCE [LARGE SCALE GENOMIC DNA]</scope>
    <source>
        <strain evidence="7 8">P37SLT</strain>
    </source>
</reference>
<comment type="function">
    <text evidence="5">Could be a nuclease involved in processing of the 5'-end of pre-16S rRNA.</text>
</comment>
<evidence type="ECO:0000256" key="5">
    <source>
        <dbReference type="HAMAP-Rule" id="MF_00651"/>
    </source>
</evidence>
<keyword evidence="3 5" id="KW-0540">Nuclease</keyword>
<keyword evidence="2 5" id="KW-0690">Ribosome biogenesis</keyword>
<comment type="subcellular location">
    <subcellularLocation>
        <location evidence="5">Cytoplasm</location>
    </subcellularLocation>
</comment>
<keyword evidence="1 5" id="KW-0963">Cytoplasm</keyword>
<evidence type="ECO:0000256" key="1">
    <source>
        <dbReference type="ARBA" id="ARBA00022490"/>
    </source>
</evidence>
<dbReference type="EMBL" id="QMIE01000008">
    <property type="protein sequence ID" value="TVM17199.1"/>
    <property type="molecule type" value="Genomic_DNA"/>
</dbReference>
<dbReference type="NCBIfam" id="TIGR00250">
    <property type="entry name" value="RNAse_H_YqgF"/>
    <property type="match status" value="1"/>
</dbReference>
<dbReference type="HAMAP" id="MF_00651">
    <property type="entry name" value="Nuclease_YqgF"/>
    <property type="match status" value="1"/>
</dbReference>
<dbReference type="OrthoDB" id="9796140at2"/>
<dbReference type="PANTHER" id="PTHR33317:SF4">
    <property type="entry name" value="POLYNUCLEOTIDYL TRANSFERASE, RIBONUCLEASE H-LIKE SUPERFAMILY PROTEIN"/>
    <property type="match status" value="1"/>
</dbReference>
<feature type="domain" description="YqgF/RNase H-like" evidence="6">
    <location>
        <begin position="2"/>
        <end position="117"/>
    </location>
</feature>
<evidence type="ECO:0000313" key="8">
    <source>
        <dbReference type="Proteomes" id="UP000448292"/>
    </source>
</evidence>
<evidence type="ECO:0000259" key="6">
    <source>
        <dbReference type="SMART" id="SM00732"/>
    </source>
</evidence>
<protein>
    <recommendedName>
        <fullName evidence="5">Putative pre-16S rRNA nuclease</fullName>
        <ecNumber evidence="5">3.1.-.-</ecNumber>
    </recommendedName>
</protein>
<dbReference type="Pfam" id="PF03652">
    <property type="entry name" value="RuvX"/>
    <property type="match status" value="1"/>
</dbReference>
<comment type="caution">
    <text evidence="7">The sequence shown here is derived from an EMBL/GenBank/DDBJ whole genome shotgun (WGS) entry which is preliminary data.</text>
</comment>
<dbReference type="InterPro" id="IPR037027">
    <property type="entry name" value="YqgF/RNaseH-like_dom_sf"/>
</dbReference>
<dbReference type="InterPro" id="IPR005227">
    <property type="entry name" value="YqgF"/>
</dbReference>
<dbReference type="Proteomes" id="UP000448292">
    <property type="component" value="Unassembled WGS sequence"/>
</dbReference>
<proteinExistence type="inferred from homology"/>
<dbReference type="PANTHER" id="PTHR33317">
    <property type="entry name" value="POLYNUCLEOTIDYL TRANSFERASE, RIBONUCLEASE H-LIKE SUPERFAMILY PROTEIN"/>
    <property type="match status" value="1"/>
</dbReference>
<evidence type="ECO:0000256" key="2">
    <source>
        <dbReference type="ARBA" id="ARBA00022517"/>
    </source>
</evidence>
<sequence>MMKYLAVDYGEKRVGLAVSDPAGKLAFPFKTLHNHGKKALADELVALMDEHAVDAVVIGLPVPEQGLSTDQALNAVAEAPEDSTLVMRQIRNLAASLARRTDRPILFEDETLSSFDAEETLKARGLSGTALAEVVDQQAAVHILETYLARGENL</sequence>
<dbReference type="GO" id="GO:0016788">
    <property type="term" value="F:hydrolase activity, acting on ester bonds"/>
    <property type="evidence" value="ECO:0007669"/>
    <property type="project" value="UniProtKB-UniRule"/>
</dbReference>
<comment type="similarity">
    <text evidence="5">Belongs to the YqgF HJR family.</text>
</comment>
<organism evidence="7 8">
    <name type="scientific">Oceanidesulfovibrio indonesiensis</name>
    <dbReference type="NCBI Taxonomy" id="54767"/>
    <lineage>
        <taxon>Bacteria</taxon>
        <taxon>Pseudomonadati</taxon>
        <taxon>Thermodesulfobacteriota</taxon>
        <taxon>Desulfovibrionia</taxon>
        <taxon>Desulfovibrionales</taxon>
        <taxon>Desulfovibrionaceae</taxon>
        <taxon>Oceanidesulfovibrio</taxon>
    </lineage>
</organism>
<dbReference type="CDD" id="cd16964">
    <property type="entry name" value="YqgF"/>
    <property type="match status" value="1"/>
</dbReference>
<dbReference type="AlphaFoldDB" id="A0A7M3MF36"/>
<dbReference type="EC" id="3.1.-.-" evidence="5"/>
<dbReference type="InterPro" id="IPR012337">
    <property type="entry name" value="RNaseH-like_sf"/>
</dbReference>
<dbReference type="GO" id="GO:0004518">
    <property type="term" value="F:nuclease activity"/>
    <property type="evidence" value="ECO:0007669"/>
    <property type="project" value="UniProtKB-KW"/>
</dbReference>
<dbReference type="Gene3D" id="3.30.420.140">
    <property type="entry name" value="YqgF/RNase H-like domain"/>
    <property type="match status" value="1"/>
</dbReference>
<dbReference type="InterPro" id="IPR006641">
    <property type="entry name" value="YqgF/RNaseH-like_dom"/>
</dbReference>
<name>A0A7M3MF36_9BACT</name>
<dbReference type="SUPFAM" id="SSF53098">
    <property type="entry name" value="Ribonuclease H-like"/>
    <property type="match status" value="1"/>
</dbReference>
<accession>A0A7M3MF36</accession>
<evidence type="ECO:0000256" key="4">
    <source>
        <dbReference type="ARBA" id="ARBA00022801"/>
    </source>
</evidence>